<proteinExistence type="predicted"/>
<keyword evidence="1" id="KW-0732">Signal</keyword>
<evidence type="ECO:0000313" key="3">
    <source>
        <dbReference type="Proteomes" id="UP000054549"/>
    </source>
</evidence>
<keyword evidence="3" id="KW-1185">Reference proteome</keyword>
<sequence>MMNSLKVVVLFFFTTVAFAQGVVINYPQNGASVPTGQDLTVQVVRPDTITGSREVAVVIGLESSANTTLSNAVLPLGSGTLMHNLAGVPIIVVCAKAELIDEGLDIAAGASGMGGMVKGKGGAWEERTDGIMQEVLRTICLKCEFNNASNKSNTEFEI</sequence>
<evidence type="ECO:0000313" key="2">
    <source>
        <dbReference type="EMBL" id="KIL55501.1"/>
    </source>
</evidence>
<protein>
    <submittedName>
        <fullName evidence="2">Uncharacterized protein</fullName>
    </submittedName>
</protein>
<dbReference type="AlphaFoldDB" id="A0A0C2WFY9"/>
<dbReference type="HOGENOM" id="CLU_1668931_0_0_1"/>
<feature type="signal peptide" evidence="1">
    <location>
        <begin position="1"/>
        <end position="19"/>
    </location>
</feature>
<evidence type="ECO:0000256" key="1">
    <source>
        <dbReference type="SAM" id="SignalP"/>
    </source>
</evidence>
<dbReference type="STRING" id="946122.A0A0C2WFY9"/>
<accession>A0A0C2WFY9</accession>
<dbReference type="Proteomes" id="UP000054549">
    <property type="component" value="Unassembled WGS sequence"/>
</dbReference>
<feature type="chain" id="PRO_5002173567" evidence="1">
    <location>
        <begin position="20"/>
        <end position="158"/>
    </location>
</feature>
<gene>
    <name evidence="2" type="ORF">M378DRAFT_17891</name>
</gene>
<reference evidence="2 3" key="1">
    <citation type="submission" date="2014-04" db="EMBL/GenBank/DDBJ databases">
        <title>Evolutionary Origins and Diversification of the Mycorrhizal Mutualists.</title>
        <authorList>
            <consortium name="DOE Joint Genome Institute"/>
            <consortium name="Mycorrhizal Genomics Consortium"/>
            <person name="Kohler A."/>
            <person name="Kuo A."/>
            <person name="Nagy L.G."/>
            <person name="Floudas D."/>
            <person name="Copeland A."/>
            <person name="Barry K.W."/>
            <person name="Cichocki N."/>
            <person name="Veneault-Fourrey C."/>
            <person name="LaButti K."/>
            <person name="Lindquist E.A."/>
            <person name="Lipzen A."/>
            <person name="Lundell T."/>
            <person name="Morin E."/>
            <person name="Murat C."/>
            <person name="Riley R."/>
            <person name="Ohm R."/>
            <person name="Sun H."/>
            <person name="Tunlid A."/>
            <person name="Henrissat B."/>
            <person name="Grigoriev I.V."/>
            <person name="Hibbett D.S."/>
            <person name="Martin F."/>
        </authorList>
    </citation>
    <scope>NUCLEOTIDE SEQUENCE [LARGE SCALE GENOMIC DNA]</scope>
    <source>
        <strain evidence="2 3">Koide BX008</strain>
    </source>
</reference>
<dbReference type="EMBL" id="KN818508">
    <property type="protein sequence ID" value="KIL55501.1"/>
    <property type="molecule type" value="Genomic_DNA"/>
</dbReference>
<dbReference type="OrthoDB" id="27603at2759"/>
<organism evidence="2 3">
    <name type="scientific">Amanita muscaria (strain Koide BX008)</name>
    <dbReference type="NCBI Taxonomy" id="946122"/>
    <lineage>
        <taxon>Eukaryota</taxon>
        <taxon>Fungi</taxon>
        <taxon>Dikarya</taxon>
        <taxon>Basidiomycota</taxon>
        <taxon>Agaricomycotina</taxon>
        <taxon>Agaricomycetes</taxon>
        <taxon>Agaricomycetidae</taxon>
        <taxon>Agaricales</taxon>
        <taxon>Pluteineae</taxon>
        <taxon>Amanitaceae</taxon>
        <taxon>Amanita</taxon>
    </lineage>
</organism>
<dbReference type="InParanoid" id="A0A0C2WFY9"/>
<name>A0A0C2WFY9_AMAMK</name>